<feature type="domain" description="Sld3 N-terminal" evidence="3">
    <location>
        <begin position="6"/>
        <end position="125"/>
    </location>
</feature>
<feature type="compositionally biased region" description="Polar residues" evidence="1">
    <location>
        <begin position="525"/>
        <end position="539"/>
    </location>
</feature>
<comment type="caution">
    <text evidence="4">The sequence shown here is derived from an EMBL/GenBank/DDBJ whole genome shotgun (WGS) entry which is preliminary data.</text>
</comment>
<evidence type="ECO:0008006" key="6">
    <source>
        <dbReference type="Google" id="ProtNLM"/>
    </source>
</evidence>
<dbReference type="Pfam" id="PF08639">
    <property type="entry name" value="Sld3_STD"/>
    <property type="match status" value="2"/>
</dbReference>
<dbReference type="PANTHER" id="PTHR28067:SF1">
    <property type="entry name" value="DNA REPLICATION REGULATOR SLD3"/>
    <property type="match status" value="1"/>
</dbReference>
<evidence type="ECO:0000256" key="1">
    <source>
        <dbReference type="SAM" id="MobiDB-lite"/>
    </source>
</evidence>
<accession>A0ABR4NPQ8</accession>
<dbReference type="InterPro" id="IPR013948">
    <property type="entry name" value="DNA_replication_reg_Sld3_C"/>
</dbReference>
<feature type="region of interest" description="Disordered" evidence="1">
    <location>
        <begin position="690"/>
        <end position="732"/>
    </location>
</feature>
<feature type="domain" description="DNA replication regulator Sld3 C-terminal" evidence="2">
    <location>
        <begin position="285"/>
        <end position="675"/>
    </location>
</feature>
<dbReference type="PANTHER" id="PTHR28067">
    <property type="entry name" value="DNA REPLICATION REGULATOR SLD3"/>
    <property type="match status" value="1"/>
</dbReference>
<evidence type="ECO:0000259" key="2">
    <source>
        <dbReference type="Pfam" id="PF08639"/>
    </source>
</evidence>
<evidence type="ECO:0000259" key="3">
    <source>
        <dbReference type="Pfam" id="PF18523"/>
    </source>
</evidence>
<feature type="compositionally biased region" description="Basic residues" evidence="1">
    <location>
        <begin position="721"/>
        <end position="732"/>
    </location>
</feature>
<dbReference type="Proteomes" id="UP001623330">
    <property type="component" value="Unassembled WGS sequence"/>
</dbReference>
<sequence>MEQWEIVATVPCLPRNTVTANRRPKVIDILSLPNQIQMYIKNSKAYLKHVIKGEDQVHHILERYGQNFGIIWEAVINDDVMNDINSISEHYKKAQEVEEVFDSNEFIIKDWEDLRLSKIINNYGEGRRQTLNSSEPLIMRLPDDLVPANENTTTTNEVTSDPKTYFEEKYFCNVFDLTMPLAYFVKSSLSRTKNLCKIVCVNQEYQNMYEALIHDNIMPVPTFDERHDTYRILEMEFGIPFVAEFQRKCIEQYGYQLNAESKLRNDTYDFENVTFANNTNNLLKSILKLRELKLQIILILEMLYMNKLDEKFKDFEATYKQKLVQRSRNLSKVRFRNRRSKKKTTLNKSNSDNPSEVIEESEKTSSNKDGNIIAKTTTEAIDYCELLDLYLDKLTILDILITSGMIANTEDINSTDTPTGWEQLKEYQARLIDKNNEASLVGFANYILIPYFSKKTPQAIKFVIKKLKGPSLRRNAGLDRSKTIERNKSDLMHIYNKTEIISETPTRKNSFSSINYSSDDKADGSGNSKIRPSIPSIQENTNLSRTSSNLSEFFDTVGPPLKKLGPVSRTKSDLSFLQRRQFAMDLPKIVDEEKIPTDGIKNSLTQPTNNNLSQTYPRQGMNSITRTKQQSFRRVGRQNSTKITKKAHELITPGQTNLVQVMATPMGKGSARNTKSAFISPGIIESPDIGTGISTPSIQNQLANGPDKNNTSAGKSIVSPKQKKVKRRLFAP</sequence>
<dbReference type="InterPro" id="IPR042511">
    <property type="entry name" value="Sld3"/>
</dbReference>
<dbReference type="InterPro" id="IPR041393">
    <property type="entry name" value="Sld3_N"/>
</dbReference>
<organism evidence="4 5">
    <name type="scientific">Nakaseomyces bracarensis</name>
    <dbReference type="NCBI Taxonomy" id="273131"/>
    <lineage>
        <taxon>Eukaryota</taxon>
        <taxon>Fungi</taxon>
        <taxon>Dikarya</taxon>
        <taxon>Ascomycota</taxon>
        <taxon>Saccharomycotina</taxon>
        <taxon>Saccharomycetes</taxon>
        <taxon>Saccharomycetales</taxon>
        <taxon>Saccharomycetaceae</taxon>
        <taxon>Nakaseomyces</taxon>
    </lineage>
</organism>
<dbReference type="EMBL" id="JBEVYD010000010">
    <property type="protein sequence ID" value="KAL3230090.1"/>
    <property type="molecule type" value="Genomic_DNA"/>
</dbReference>
<reference evidence="4 5" key="1">
    <citation type="submission" date="2024-05" db="EMBL/GenBank/DDBJ databases">
        <title>Long read based assembly of the Candida bracarensis genome reveals expanded adhesin content.</title>
        <authorList>
            <person name="Marcet-Houben M."/>
            <person name="Ksiezopolska E."/>
            <person name="Gabaldon T."/>
        </authorList>
    </citation>
    <scope>NUCLEOTIDE SEQUENCE [LARGE SCALE GENOMIC DNA]</scope>
    <source>
        <strain evidence="4 5">CBM6</strain>
    </source>
</reference>
<dbReference type="Gene3D" id="1.20.58.2130">
    <property type="match status" value="2"/>
</dbReference>
<keyword evidence="5" id="KW-1185">Reference proteome</keyword>
<gene>
    <name evidence="4" type="ORF">RNJ44_01453</name>
</gene>
<feature type="region of interest" description="Disordered" evidence="1">
    <location>
        <begin position="509"/>
        <end position="542"/>
    </location>
</feature>
<name>A0ABR4NPQ8_9SACH</name>
<feature type="region of interest" description="Disordered" evidence="1">
    <location>
        <begin position="337"/>
        <end position="369"/>
    </location>
</feature>
<feature type="region of interest" description="Disordered" evidence="1">
    <location>
        <begin position="598"/>
        <end position="618"/>
    </location>
</feature>
<feature type="compositionally biased region" description="Polar residues" evidence="1">
    <location>
        <begin position="692"/>
        <end position="714"/>
    </location>
</feature>
<evidence type="ECO:0000313" key="4">
    <source>
        <dbReference type="EMBL" id="KAL3230090.1"/>
    </source>
</evidence>
<proteinExistence type="predicted"/>
<feature type="compositionally biased region" description="Polar residues" evidence="1">
    <location>
        <begin position="600"/>
        <end position="618"/>
    </location>
</feature>
<feature type="domain" description="DNA replication regulator Sld3 C-terminal" evidence="2">
    <location>
        <begin position="161"/>
        <end position="228"/>
    </location>
</feature>
<dbReference type="Pfam" id="PF18523">
    <property type="entry name" value="Sld3_N"/>
    <property type="match status" value="1"/>
</dbReference>
<protein>
    <recommendedName>
        <fullName evidence="6">DNA replication regulator Sld3 C-terminal domain-containing protein</fullName>
    </recommendedName>
</protein>
<evidence type="ECO:0000313" key="5">
    <source>
        <dbReference type="Proteomes" id="UP001623330"/>
    </source>
</evidence>